<protein>
    <submittedName>
        <fullName evidence="1">DUF551 domain-containing protein</fullName>
    </submittedName>
</protein>
<reference evidence="1" key="2">
    <citation type="submission" date="2019-09" db="EMBL/GenBank/DDBJ databases">
        <authorList>
            <consortium name="NCBI Pathogen Detection Project"/>
        </authorList>
    </citation>
    <scope>NUCLEOTIDE SEQUENCE</scope>
    <source>
        <strain evidence="1">EC00605</strain>
    </source>
</reference>
<organism evidence="1">
    <name type="scientific">Escherichia coli</name>
    <dbReference type="NCBI Taxonomy" id="562"/>
    <lineage>
        <taxon>Bacteria</taxon>
        <taxon>Pseudomonadati</taxon>
        <taxon>Pseudomonadota</taxon>
        <taxon>Gammaproteobacteria</taxon>
        <taxon>Enterobacterales</taxon>
        <taxon>Enterobacteriaceae</taxon>
        <taxon>Escherichia</taxon>
    </lineage>
</organism>
<sequence length="264" mass="29918">MITISKERLQWLANISGRDDIDDIDGGEIRELALIALASLEAEPVAVNDDMAYAFHHALSDSSLGSDEIEEIKTGLRAAFANVTVQPVLIVPDEIEPDDSNTFDYVDGWNACRAAMLHGAEPVSQTYKSQHTQFEQVADLYEMQFDDGRTCAFHTDAQKAAQWLQACDGNRVQEYVKLERLRNALSGNSPVTPDGWISCSERMPNDKQYVWCWGKSYGWTECDTFEGYYDWSRNKWWAVTDDVEEPASKVTHWMPLPEPPQEVK</sequence>
<reference evidence="1" key="1">
    <citation type="journal article" date="2018" name="Genome Biol.">
        <title>SKESA: strategic k-mer extension for scrupulous assemblies.</title>
        <authorList>
            <person name="Souvorov A."/>
            <person name="Agarwala R."/>
            <person name="Lipman D.J."/>
        </authorList>
    </citation>
    <scope>NUCLEOTIDE SEQUENCE [LARGE SCALE GENOMIC DNA]</scope>
    <source>
        <strain evidence="1">EC00605</strain>
    </source>
</reference>
<gene>
    <name evidence="1" type="ORF">HL601_21935</name>
</gene>
<accession>A0A5E8DK37</accession>
<dbReference type="Pfam" id="PF04448">
    <property type="entry name" value="DUF551"/>
    <property type="match status" value="1"/>
</dbReference>
<dbReference type="InterPro" id="IPR007539">
    <property type="entry name" value="DUF551"/>
</dbReference>
<dbReference type="AlphaFoldDB" id="A0A5E8DK37"/>
<name>A0A5E8DK37_ECOLX</name>
<comment type="caution">
    <text evidence="1">The sequence shown here is derived from an EMBL/GenBank/DDBJ whole genome shotgun (WGS) entry which is preliminary data.</text>
</comment>
<evidence type="ECO:0000313" key="1">
    <source>
        <dbReference type="EMBL" id="HAJ0998223.1"/>
    </source>
</evidence>
<proteinExistence type="predicted"/>
<dbReference type="EMBL" id="DABGZR010000038">
    <property type="protein sequence ID" value="HAJ0998223.1"/>
    <property type="molecule type" value="Genomic_DNA"/>
</dbReference>